<dbReference type="Gene3D" id="3.20.20.190">
    <property type="entry name" value="Phosphatidylinositol (PI) phosphodiesterase"/>
    <property type="match status" value="1"/>
</dbReference>
<dbReference type="EMBL" id="NMVI01000029">
    <property type="protein sequence ID" value="OYN84147.1"/>
    <property type="molecule type" value="Genomic_DNA"/>
</dbReference>
<name>A0A255DXX4_9ACTN</name>
<organism evidence="3 4">
    <name type="scientific">Parenemella sanctibonifatiensis</name>
    <dbReference type="NCBI Taxonomy" id="2016505"/>
    <lineage>
        <taxon>Bacteria</taxon>
        <taxon>Bacillati</taxon>
        <taxon>Actinomycetota</taxon>
        <taxon>Actinomycetes</taxon>
        <taxon>Propionibacteriales</taxon>
        <taxon>Propionibacteriaceae</taxon>
        <taxon>Parenemella</taxon>
    </lineage>
</organism>
<dbReference type="InterPro" id="IPR017946">
    <property type="entry name" value="PLC-like_Pdiesterase_TIM-brl"/>
</dbReference>
<dbReference type="InterPro" id="IPR030395">
    <property type="entry name" value="GP_PDE_dom"/>
</dbReference>
<feature type="region of interest" description="Disordered" evidence="1">
    <location>
        <begin position="60"/>
        <end position="99"/>
    </location>
</feature>
<dbReference type="SUPFAM" id="SSF51695">
    <property type="entry name" value="PLC-like phosphodiesterases"/>
    <property type="match status" value="1"/>
</dbReference>
<sequence length="385" mass="40813">MVPAKGTISSGSMRPWRSLKLRMVIAVQSAACRGAGPGWATATAAGPPTSAAAQATAAKPRKRAWLDMSSPPENAQISPRFGRRLGAPQPRGRNVHSGPQEFMRDSEEFTRCSSQAVERACVGRDELLPMVTSVILPQPVPGAAAIIWAHRGASADAPENTLAAFALAQDQQADGIELDTYRSADGDVVVIHDQTLDRTFPGATGEVTSCTTAQLEALGVPTLAQVLEATTIPINVELKDTSVRDRGLPAAAATQVLRSGASDRVVFSSFNPVGLLGVREVLPEAELAVLLPEQGLSVLPQAVEMFGGNPTEDPYAWLVDNAIPTVHLHRDSIDRATVSACAERGLHVRAWTVDDPERAAELVGLGVRDLITNRPAMIRQALAAR</sequence>
<feature type="domain" description="GP-PDE" evidence="2">
    <location>
        <begin position="145"/>
        <end position="382"/>
    </location>
</feature>
<reference evidence="3 4" key="1">
    <citation type="submission" date="2017-07" db="EMBL/GenBank/DDBJ databases">
        <title>Draft whole genome sequences of clinical Proprionibacteriaceae strains.</title>
        <authorList>
            <person name="Bernier A.-M."/>
            <person name="Bernard K."/>
            <person name="Domingo M.-C."/>
        </authorList>
    </citation>
    <scope>NUCLEOTIDE SEQUENCE [LARGE SCALE GENOMIC DNA]</scope>
    <source>
        <strain evidence="3 4">NML 160184</strain>
    </source>
</reference>
<dbReference type="AlphaFoldDB" id="A0A255DXX4"/>
<dbReference type="CDD" id="cd08556">
    <property type="entry name" value="GDPD"/>
    <property type="match status" value="1"/>
</dbReference>
<evidence type="ECO:0000256" key="1">
    <source>
        <dbReference type="SAM" id="MobiDB-lite"/>
    </source>
</evidence>
<dbReference type="PROSITE" id="PS51704">
    <property type="entry name" value="GP_PDE"/>
    <property type="match status" value="1"/>
</dbReference>
<gene>
    <name evidence="3" type="ORF">CGZ92_13830</name>
</gene>
<evidence type="ECO:0000313" key="3">
    <source>
        <dbReference type="EMBL" id="OYN84147.1"/>
    </source>
</evidence>
<proteinExistence type="predicted"/>
<dbReference type="PANTHER" id="PTHR46211">
    <property type="entry name" value="GLYCEROPHOSPHORYL DIESTER PHOSPHODIESTERASE"/>
    <property type="match status" value="1"/>
</dbReference>
<dbReference type="GO" id="GO:0008081">
    <property type="term" value="F:phosphoric diester hydrolase activity"/>
    <property type="evidence" value="ECO:0007669"/>
    <property type="project" value="InterPro"/>
</dbReference>
<dbReference type="GO" id="GO:0006629">
    <property type="term" value="P:lipid metabolic process"/>
    <property type="evidence" value="ECO:0007669"/>
    <property type="project" value="InterPro"/>
</dbReference>
<comment type="caution">
    <text evidence="3">The sequence shown here is derived from an EMBL/GenBank/DDBJ whole genome shotgun (WGS) entry which is preliminary data.</text>
</comment>
<dbReference type="Proteomes" id="UP000216533">
    <property type="component" value="Unassembled WGS sequence"/>
</dbReference>
<accession>A0A255DXX4</accession>
<evidence type="ECO:0000313" key="4">
    <source>
        <dbReference type="Proteomes" id="UP000216533"/>
    </source>
</evidence>
<dbReference type="PANTHER" id="PTHR46211:SF1">
    <property type="entry name" value="GLYCEROPHOSPHODIESTER PHOSPHODIESTERASE, CYTOPLASMIC"/>
    <property type="match status" value="1"/>
</dbReference>
<evidence type="ECO:0000259" key="2">
    <source>
        <dbReference type="PROSITE" id="PS51704"/>
    </source>
</evidence>
<protein>
    <recommendedName>
        <fullName evidence="2">GP-PDE domain-containing protein</fullName>
    </recommendedName>
</protein>
<dbReference type="Pfam" id="PF03009">
    <property type="entry name" value="GDPD"/>
    <property type="match status" value="1"/>
</dbReference>